<dbReference type="GO" id="GO:0016787">
    <property type="term" value="F:hydrolase activity"/>
    <property type="evidence" value="ECO:0007669"/>
    <property type="project" value="UniProtKB-KW"/>
</dbReference>
<dbReference type="EMBL" id="CP001736">
    <property type="protein sequence ID" value="ADB31363.1"/>
    <property type="molecule type" value="Genomic_DNA"/>
</dbReference>
<dbReference type="Gene3D" id="3.40.50.1820">
    <property type="entry name" value="alpha/beta hydrolase"/>
    <property type="match status" value="1"/>
</dbReference>
<accession>D2PTQ0</accession>
<protein>
    <submittedName>
        <fullName evidence="6">TAP domain protein</fullName>
    </submittedName>
</protein>
<proteinExistence type="inferred from homology"/>
<comment type="similarity">
    <text evidence="1">Belongs to the peptidase S33 family.</text>
</comment>
<name>D2PTQ0_KRIFD</name>
<dbReference type="HOGENOM" id="CLU_013364_3_1_11"/>
<feature type="region of interest" description="Disordered" evidence="3">
    <location>
        <begin position="20"/>
        <end position="47"/>
    </location>
</feature>
<sequence length="590" mass="62491">MAVPAAAPIVAAAAGPGGTAYAGQTSVPSTQDRSAAPGVQDRAAASGVQDRVAAQAVTGASAALRGRDEALARREAAKAARVAVPKIAWKSCGSAPALAKFQCATVEVPTDYDRPRGATTTIALTRLPASDPARKIGTLFTNPGGPGGPGVDFVQQAAQVAYTPQVRARFDILGFDPRGVGKSDPVLCFPTAAEEAAVFQGVPPFPLTPAETAAYTRSNLKLAAGCLTTSPDRLKHYSTANVARDLDVLRRAVGDDKLSYAGYSYGTYLGATYAKLFPSKVRALVLDGTLSPEWYSGSDGDRRPVGVRLRQGEGGAETFAQFLAECKKAGAARCPLAQLGDPSTVTEALLERLKTHPVDVPLGDGTTLKVTYQVAVQVIFFSLYDAAGWTDLAGLLAQLAAPVRTAKVAAVPQALIEWNRRKEQYTSIGSSLQPCIEARHSGQPLAYQQFADEADRRAPHFGRMRTWVGQTCEFMPVRDGDAFLGPWKLSVKAPVLVFGTRYDPATPYRATRPYADLYPDARMVTVEGYGHATIGKSSCADAMITAYLVGLKAPADNSTCTQDRKPFEPPASAREAKTRVTVPALSRWGL</sequence>
<dbReference type="STRING" id="479435.Kfla_2287"/>
<reference evidence="6 7" key="2">
    <citation type="journal article" date="2010" name="Stand. Genomic Sci.">
        <title>Complete genome sequence of Kribbella flavida type strain (IFO 14399).</title>
        <authorList>
            <person name="Pukall R."/>
            <person name="Lapidus A."/>
            <person name="Glavina Del Rio T."/>
            <person name="Copeland A."/>
            <person name="Tice H."/>
            <person name="Cheng J.-F."/>
            <person name="Lucas S."/>
            <person name="Chen F."/>
            <person name="Nolan M."/>
            <person name="LaButti K."/>
            <person name="Pati A."/>
            <person name="Ivanova N."/>
            <person name="Mavrommatis K."/>
            <person name="Mikhailova N."/>
            <person name="Pitluck S."/>
            <person name="Bruce D."/>
            <person name="Goodwin L."/>
            <person name="Land M."/>
            <person name="Hauser L."/>
            <person name="Chang Y.-J."/>
            <person name="Jeffries C.D."/>
            <person name="Chen A."/>
            <person name="Palaniappan K."/>
            <person name="Chain P."/>
            <person name="Rohde M."/>
            <person name="Goeker M."/>
            <person name="Bristow J."/>
            <person name="Eisen J.A."/>
            <person name="Markowitz V."/>
            <person name="Hugenholtz P."/>
            <person name="Kyrpides N.C."/>
            <person name="Klenk H.-P."/>
            <person name="Brettin T."/>
        </authorList>
    </citation>
    <scope>NUCLEOTIDE SEQUENCE [LARGE SCALE GENOMIC DNA]</scope>
    <source>
        <strain evidence="7">DSM 17836 / JCM 10339 / NBRC 14399</strain>
    </source>
</reference>
<evidence type="ECO:0000259" key="4">
    <source>
        <dbReference type="Pfam" id="PF00561"/>
    </source>
</evidence>
<dbReference type="InterPro" id="IPR051601">
    <property type="entry name" value="Serine_prot/Carboxylest_S33"/>
</dbReference>
<gene>
    <name evidence="6" type="ordered locus">Kfla_2287</name>
</gene>
<dbReference type="InterPro" id="IPR013595">
    <property type="entry name" value="Pept_S33_TAP-like_C"/>
</dbReference>
<feature type="domain" description="Peptidase S33 tripeptidyl aminopeptidase-like C-terminal" evidence="5">
    <location>
        <begin position="459"/>
        <end position="560"/>
    </location>
</feature>
<dbReference type="SUPFAM" id="SSF53474">
    <property type="entry name" value="alpha/beta-Hydrolases"/>
    <property type="match status" value="1"/>
</dbReference>
<evidence type="ECO:0000256" key="1">
    <source>
        <dbReference type="ARBA" id="ARBA00010088"/>
    </source>
</evidence>
<dbReference type="PANTHER" id="PTHR43248">
    <property type="entry name" value="2-SUCCINYL-6-HYDROXY-2,4-CYCLOHEXADIENE-1-CARBOXYLATE SYNTHASE"/>
    <property type="match status" value="1"/>
</dbReference>
<evidence type="ECO:0000256" key="3">
    <source>
        <dbReference type="SAM" id="MobiDB-lite"/>
    </source>
</evidence>
<evidence type="ECO:0000313" key="7">
    <source>
        <dbReference type="Proteomes" id="UP000007967"/>
    </source>
</evidence>
<reference evidence="7" key="1">
    <citation type="submission" date="2009-09" db="EMBL/GenBank/DDBJ databases">
        <title>The complete genome of Kribbella flavida DSM 17836.</title>
        <authorList>
            <consortium name="US DOE Joint Genome Institute (JGI-PGF)"/>
            <person name="Lucas S."/>
            <person name="Copeland A."/>
            <person name="Lapidus A."/>
            <person name="Glavina del Rio T."/>
            <person name="Dalin E."/>
            <person name="Tice H."/>
            <person name="Bruce D."/>
            <person name="Goodwin L."/>
            <person name="Pitluck S."/>
            <person name="Kyrpides N."/>
            <person name="Mavromatis K."/>
            <person name="Ivanova N."/>
            <person name="Saunders E."/>
            <person name="Brettin T."/>
            <person name="Detter J.C."/>
            <person name="Han C."/>
            <person name="Larimer F."/>
            <person name="Land M."/>
            <person name="Hauser L."/>
            <person name="Markowitz V."/>
            <person name="Cheng J.-F."/>
            <person name="Hugenholtz P."/>
            <person name="Woyke T."/>
            <person name="Wu D."/>
            <person name="Pukall R."/>
            <person name="Klenk H.-P."/>
            <person name="Eisen J.A."/>
        </authorList>
    </citation>
    <scope>NUCLEOTIDE SEQUENCE [LARGE SCALE GENOMIC DNA]</scope>
    <source>
        <strain evidence="7">DSM 17836 / JCM 10339 / NBRC 14399</strain>
    </source>
</reference>
<evidence type="ECO:0000256" key="2">
    <source>
        <dbReference type="ARBA" id="ARBA00022801"/>
    </source>
</evidence>
<evidence type="ECO:0000313" key="6">
    <source>
        <dbReference type="EMBL" id="ADB31363.1"/>
    </source>
</evidence>
<dbReference type="AlphaFoldDB" id="D2PTQ0"/>
<dbReference type="PANTHER" id="PTHR43248:SF25">
    <property type="entry name" value="AB HYDROLASE-1 DOMAIN-CONTAINING PROTEIN-RELATED"/>
    <property type="match status" value="1"/>
</dbReference>
<keyword evidence="7" id="KW-1185">Reference proteome</keyword>
<feature type="region of interest" description="Disordered" evidence="3">
    <location>
        <begin position="559"/>
        <end position="578"/>
    </location>
</feature>
<organism evidence="6 7">
    <name type="scientific">Kribbella flavida (strain DSM 17836 / JCM 10339 / NBRC 14399)</name>
    <dbReference type="NCBI Taxonomy" id="479435"/>
    <lineage>
        <taxon>Bacteria</taxon>
        <taxon>Bacillati</taxon>
        <taxon>Actinomycetota</taxon>
        <taxon>Actinomycetes</taxon>
        <taxon>Propionibacteriales</taxon>
        <taxon>Kribbellaceae</taxon>
        <taxon>Kribbella</taxon>
    </lineage>
</organism>
<dbReference type="Pfam" id="PF00561">
    <property type="entry name" value="Abhydrolase_1"/>
    <property type="match status" value="1"/>
</dbReference>
<evidence type="ECO:0000259" key="5">
    <source>
        <dbReference type="Pfam" id="PF08386"/>
    </source>
</evidence>
<dbReference type="InterPro" id="IPR029058">
    <property type="entry name" value="AB_hydrolase_fold"/>
</dbReference>
<dbReference type="Proteomes" id="UP000007967">
    <property type="component" value="Chromosome"/>
</dbReference>
<feature type="compositionally biased region" description="Polar residues" evidence="3">
    <location>
        <begin position="24"/>
        <end position="33"/>
    </location>
</feature>
<dbReference type="Pfam" id="PF08386">
    <property type="entry name" value="Abhydrolase_4"/>
    <property type="match status" value="1"/>
</dbReference>
<dbReference type="InterPro" id="IPR000073">
    <property type="entry name" value="AB_hydrolase_1"/>
</dbReference>
<keyword evidence="2" id="KW-0378">Hydrolase</keyword>
<dbReference type="eggNOG" id="COG0596">
    <property type="taxonomic scope" value="Bacteria"/>
</dbReference>
<feature type="domain" description="AB hydrolase-1" evidence="4">
    <location>
        <begin position="143"/>
        <end position="310"/>
    </location>
</feature>
<dbReference type="KEGG" id="kfl:Kfla_2287"/>